<proteinExistence type="evidence at transcript level"/>
<dbReference type="OrthoDB" id="9943124at2759"/>
<reference evidence="10" key="3">
    <citation type="submission" date="2025-04" db="UniProtKB">
        <authorList>
            <consortium name="RefSeq"/>
        </authorList>
    </citation>
    <scope>IDENTIFICATION</scope>
    <source>
        <tissue evidence="10">Sperm</tissue>
    </source>
</reference>
<name>A0A1D6Y8N0_PETMA</name>
<comment type="subcellular location">
    <subcellularLocation>
        <location evidence="1">Secreted</location>
    </subcellularLocation>
</comment>
<protein>
    <submittedName>
        <fullName evidence="8">Endothelin E</fullName>
    </submittedName>
    <submittedName>
        <fullName evidence="10">Endothelin-2-like isoform X1</fullName>
    </submittedName>
</protein>
<dbReference type="GO" id="GO:0005179">
    <property type="term" value="F:hormone activity"/>
    <property type="evidence" value="ECO:0007669"/>
    <property type="project" value="TreeGrafter"/>
</dbReference>
<dbReference type="GO" id="GO:0006874">
    <property type="term" value="P:intracellular calcium ion homeostasis"/>
    <property type="evidence" value="ECO:0007669"/>
    <property type="project" value="TreeGrafter"/>
</dbReference>
<dbReference type="PANTHER" id="PTHR13874">
    <property type="entry name" value="ENDOTHELIN"/>
    <property type="match status" value="1"/>
</dbReference>
<dbReference type="GO" id="GO:0003100">
    <property type="term" value="P:regulation of systemic arterial blood pressure by endothelin"/>
    <property type="evidence" value="ECO:0007669"/>
    <property type="project" value="TreeGrafter"/>
</dbReference>
<dbReference type="PRINTS" id="PR00365">
    <property type="entry name" value="ENDOTHELIN"/>
</dbReference>
<dbReference type="Proteomes" id="UP001318040">
    <property type="component" value="Chromosome 12"/>
</dbReference>
<keyword evidence="5" id="KW-0839">Vasoconstrictor</keyword>
<feature type="signal peptide" evidence="6">
    <location>
        <begin position="1"/>
        <end position="32"/>
    </location>
</feature>
<evidence type="ECO:0000256" key="6">
    <source>
        <dbReference type="SAM" id="SignalP"/>
    </source>
</evidence>
<evidence type="ECO:0000313" key="9">
    <source>
        <dbReference type="Proteomes" id="UP001318040"/>
    </source>
</evidence>
<dbReference type="RefSeq" id="XP_032808891.1">
    <property type="nucleotide sequence ID" value="XM_032953000.1"/>
</dbReference>
<sequence>MTGEARRMDVPVILVLLVALSPLLMYIAGARAQSRSGEQTLRVAGRGEERAGTHARYKRCTCESYLDRECVYYCHLGVIWVNSPERTVPYGVGGSHRDRRSTLGSVDDVGALLQRRAVAHRCACSMRSDRPCRLFCRTREPPPSS</sequence>
<feature type="chain" id="PRO_5044556694" evidence="6">
    <location>
        <begin position="33"/>
        <end position="145"/>
    </location>
</feature>
<dbReference type="GO" id="GO:0019229">
    <property type="term" value="P:regulation of vasoconstriction"/>
    <property type="evidence" value="ECO:0007669"/>
    <property type="project" value="InterPro"/>
</dbReference>
<comment type="similarity">
    <text evidence="2">Belongs to the endothelin/sarafotoxin family.</text>
</comment>
<evidence type="ECO:0000256" key="1">
    <source>
        <dbReference type="ARBA" id="ARBA00004613"/>
    </source>
</evidence>
<dbReference type="InterPro" id="IPR020475">
    <property type="entry name" value="Endothelin"/>
</dbReference>
<feature type="domain" description="Endothelin-like toxin" evidence="7">
    <location>
        <begin position="59"/>
        <end position="80"/>
    </location>
</feature>
<feature type="domain" description="Endothelin-like toxin" evidence="7">
    <location>
        <begin position="121"/>
        <end position="142"/>
    </location>
</feature>
<evidence type="ECO:0000313" key="8">
    <source>
        <dbReference type="EMBL" id="AME28953.1"/>
    </source>
</evidence>
<dbReference type="GO" id="GO:0005615">
    <property type="term" value="C:extracellular space"/>
    <property type="evidence" value="ECO:0007669"/>
    <property type="project" value="TreeGrafter"/>
</dbReference>
<evidence type="ECO:0000256" key="5">
    <source>
        <dbReference type="ARBA" id="ARBA00023322"/>
    </source>
</evidence>
<dbReference type="Pfam" id="PF00322">
    <property type="entry name" value="Endothelin"/>
    <property type="match status" value="1"/>
</dbReference>
<gene>
    <name evidence="8" type="primary">ednE</name>
    <name evidence="10" type="synonym">LOC116941681</name>
</gene>
<organism evidence="8">
    <name type="scientific">Petromyzon marinus</name>
    <name type="common">Sea lamprey</name>
    <dbReference type="NCBI Taxonomy" id="7757"/>
    <lineage>
        <taxon>Eukaryota</taxon>
        <taxon>Metazoa</taxon>
        <taxon>Chordata</taxon>
        <taxon>Craniata</taxon>
        <taxon>Vertebrata</taxon>
        <taxon>Cyclostomata</taxon>
        <taxon>Hyperoartia</taxon>
        <taxon>Petromyzontiformes</taxon>
        <taxon>Petromyzontidae</taxon>
        <taxon>Petromyzon</taxon>
    </lineage>
</organism>
<keyword evidence="4" id="KW-0838">Vasoactive</keyword>
<dbReference type="KEGG" id="pmrn:116941681"/>
<evidence type="ECO:0000313" key="10">
    <source>
        <dbReference type="RefSeq" id="XP_032808891.1"/>
    </source>
</evidence>
<evidence type="ECO:0000259" key="7">
    <source>
        <dbReference type="SMART" id="SM00272"/>
    </source>
</evidence>
<dbReference type="AlphaFoldDB" id="A0A1D6Y8N0"/>
<keyword evidence="6" id="KW-0732">Signal</keyword>
<evidence type="ECO:0000256" key="3">
    <source>
        <dbReference type="ARBA" id="ARBA00022525"/>
    </source>
</evidence>
<dbReference type="PROSITE" id="PS00270">
    <property type="entry name" value="ENDOTHELIN"/>
    <property type="match status" value="2"/>
</dbReference>
<dbReference type="EMBL" id="KU680739">
    <property type="protein sequence ID" value="AME28953.1"/>
    <property type="molecule type" value="mRNA"/>
</dbReference>
<dbReference type="InterPro" id="IPR019764">
    <property type="entry name" value="Endothelin_toxin_CS"/>
</dbReference>
<evidence type="ECO:0000256" key="4">
    <source>
        <dbReference type="ARBA" id="ARBA00022858"/>
    </source>
</evidence>
<accession>A0A1D6Y8N0</accession>
<dbReference type="InterPro" id="IPR001928">
    <property type="entry name" value="Endothln-like_toxin"/>
</dbReference>
<dbReference type="GO" id="GO:0014826">
    <property type="term" value="P:vein smooth muscle contraction"/>
    <property type="evidence" value="ECO:0007669"/>
    <property type="project" value="TreeGrafter"/>
</dbReference>
<reference evidence="8" key="1">
    <citation type="journal article" date="2016" name="Sci. Rep.">
        <title>Embryonic expression of endothelins and their receptors in lamprey and frog reveals stem vertebrate origins of complex Endothelin signaling.</title>
        <authorList>
            <person name="Square T."/>
            <person name="Jandzik D."/>
            <person name="Cattell M."/>
            <person name="Hansen A."/>
            <person name="Medeiros D.M."/>
        </authorList>
    </citation>
    <scope>NUCLEOTIDE SEQUENCE</scope>
</reference>
<keyword evidence="9" id="KW-1185">Reference proteome</keyword>
<dbReference type="GO" id="GO:0031708">
    <property type="term" value="F:endothelin B receptor binding"/>
    <property type="evidence" value="ECO:0007669"/>
    <property type="project" value="TreeGrafter"/>
</dbReference>
<reference evidence="8" key="2">
    <citation type="submission" date="2016-02" db="EMBL/GenBank/DDBJ databases">
        <authorList>
            <person name="Wen L."/>
            <person name="He K."/>
            <person name="Yang H."/>
        </authorList>
    </citation>
    <scope>NUCLEOTIDE SEQUENCE</scope>
</reference>
<evidence type="ECO:0000256" key="2">
    <source>
        <dbReference type="ARBA" id="ARBA00010959"/>
    </source>
</evidence>
<keyword evidence="3" id="KW-0964">Secreted</keyword>
<dbReference type="SMART" id="SM00272">
    <property type="entry name" value="END"/>
    <property type="match status" value="2"/>
</dbReference>